<evidence type="ECO:0000256" key="4">
    <source>
        <dbReference type="ARBA" id="ARBA00022723"/>
    </source>
</evidence>
<dbReference type="InterPro" id="IPR050668">
    <property type="entry name" value="Cytochrome_b5"/>
</dbReference>
<dbReference type="PANTHER" id="PTHR19359:SF95">
    <property type="entry name" value="CYTOCHROME B5 TYPE B"/>
    <property type="match status" value="1"/>
</dbReference>
<organism evidence="11 12">
    <name type="scientific">Olpidium bornovanus</name>
    <dbReference type="NCBI Taxonomy" id="278681"/>
    <lineage>
        <taxon>Eukaryota</taxon>
        <taxon>Fungi</taxon>
        <taxon>Fungi incertae sedis</taxon>
        <taxon>Olpidiomycota</taxon>
        <taxon>Olpidiomycotina</taxon>
        <taxon>Olpidiomycetes</taxon>
        <taxon>Olpidiales</taxon>
        <taxon>Olpidiaceae</taxon>
        <taxon>Olpidium</taxon>
    </lineage>
</organism>
<dbReference type="SUPFAM" id="SSF55856">
    <property type="entry name" value="Cytochrome b5-like heme/steroid binding domain"/>
    <property type="match status" value="1"/>
</dbReference>
<keyword evidence="12" id="KW-1185">Reference proteome</keyword>
<evidence type="ECO:0000256" key="1">
    <source>
        <dbReference type="ARBA" id="ARBA00004370"/>
    </source>
</evidence>
<keyword evidence="2 8" id="KW-0349">Heme</keyword>
<dbReference type="Proteomes" id="UP000673691">
    <property type="component" value="Unassembled WGS sequence"/>
</dbReference>
<feature type="compositionally biased region" description="Low complexity" evidence="9">
    <location>
        <begin position="92"/>
        <end position="105"/>
    </location>
</feature>
<sequence length="134" mass="14260">MPVPEYTLADVGTHCTKDDTWLVIAGSVYDITKFIDEHPGGEEVLHEHAGIDATEAFEDVGHSDEARNLLKKFYIGELKGGVNTKPKSTADAVNSAPKSSSAANKPNAAVSAGNYVYFIPVAVGALAAIYKYFA</sequence>
<dbReference type="InterPro" id="IPR001199">
    <property type="entry name" value="Cyt_B5-like_heme/steroid-bd"/>
</dbReference>
<evidence type="ECO:0000256" key="6">
    <source>
        <dbReference type="ARBA" id="ARBA00023136"/>
    </source>
</evidence>
<dbReference type="AlphaFoldDB" id="A0A8H7ZNK4"/>
<dbReference type="FunFam" id="3.10.120.10:FF:000002">
    <property type="entry name" value="Cytochrome b5 type B"/>
    <property type="match status" value="1"/>
</dbReference>
<evidence type="ECO:0000259" key="10">
    <source>
        <dbReference type="PROSITE" id="PS50255"/>
    </source>
</evidence>
<evidence type="ECO:0000256" key="2">
    <source>
        <dbReference type="ARBA" id="ARBA00022617"/>
    </source>
</evidence>
<evidence type="ECO:0000256" key="3">
    <source>
        <dbReference type="ARBA" id="ARBA00022692"/>
    </source>
</evidence>
<dbReference type="GO" id="GO:0046872">
    <property type="term" value="F:metal ion binding"/>
    <property type="evidence" value="ECO:0007669"/>
    <property type="project" value="UniProtKB-UniRule"/>
</dbReference>
<dbReference type="Gene3D" id="3.10.120.10">
    <property type="entry name" value="Cytochrome b5-like heme/steroid binding domain"/>
    <property type="match status" value="1"/>
</dbReference>
<dbReference type="InterPro" id="IPR018506">
    <property type="entry name" value="Cyt_B5_heme-BS"/>
</dbReference>
<evidence type="ECO:0000313" key="12">
    <source>
        <dbReference type="Proteomes" id="UP000673691"/>
    </source>
</evidence>
<dbReference type="Pfam" id="PF00173">
    <property type="entry name" value="Cyt-b5"/>
    <property type="match status" value="1"/>
</dbReference>
<keyword evidence="6 8" id="KW-0472">Membrane</keyword>
<proteinExistence type="inferred from homology"/>
<comment type="caution">
    <text evidence="11">The sequence shown here is derived from an EMBL/GenBank/DDBJ whole genome shotgun (WGS) entry which is preliminary data.</text>
</comment>
<name>A0A8H7ZNK4_9FUNG</name>
<evidence type="ECO:0000256" key="5">
    <source>
        <dbReference type="ARBA" id="ARBA00023004"/>
    </source>
</evidence>
<keyword evidence="8" id="KW-1133">Transmembrane helix</keyword>
<dbReference type="EMBL" id="JAEFCI010011872">
    <property type="protein sequence ID" value="KAG5456360.1"/>
    <property type="molecule type" value="Genomic_DNA"/>
</dbReference>
<keyword evidence="3 8" id="KW-0812">Transmembrane</keyword>
<dbReference type="GO" id="GO:0016020">
    <property type="term" value="C:membrane"/>
    <property type="evidence" value="ECO:0007669"/>
    <property type="project" value="UniProtKB-SubCell"/>
</dbReference>
<comment type="similarity">
    <text evidence="7 8">Belongs to the cytochrome b5 family.</text>
</comment>
<dbReference type="SMART" id="SM01117">
    <property type="entry name" value="Cyt-b5"/>
    <property type="match status" value="1"/>
</dbReference>
<keyword evidence="5 8" id="KW-0408">Iron</keyword>
<keyword evidence="4 8" id="KW-0479">Metal-binding</keyword>
<dbReference type="GO" id="GO:0020037">
    <property type="term" value="F:heme binding"/>
    <property type="evidence" value="ECO:0007669"/>
    <property type="project" value="UniProtKB-UniRule"/>
</dbReference>
<feature type="transmembrane region" description="Helical" evidence="8">
    <location>
        <begin position="115"/>
        <end position="133"/>
    </location>
</feature>
<gene>
    <name evidence="11" type="ORF">BJ554DRAFT_3921</name>
</gene>
<dbReference type="PRINTS" id="PR00363">
    <property type="entry name" value="CYTOCHROMEB5"/>
</dbReference>
<dbReference type="OrthoDB" id="260519at2759"/>
<dbReference type="PROSITE" id="PS00191">
    <property type="entry name" value="CYTOCHROME_B5_1"/>
    <property type="match status" value="1"/>
</dbReference>
<protein>
    <submittedName>
        <fullName evidence="11">Cytochrome b5</fullName>
    </submittedName>
</protein>
<evidence type="ECO:0000313" key="11">
    <source>
        <dbReference type="EMBL" id="KAG5456360.1"/>
    </source>
</evidence>
<accession>A0A8H7ZNK4</accession>
<dbReference type="PANTHER" id="PTHR19359">
    <property type="entry name" value="CYTOCHROME B5"/>
    <property type="match status" value="1"/>
</dbReference>
<dbReference type="InterPro" id="IPR036400">
    <property type="entry name" value="Cyt_B5-like_heme/steroid_sf"/>
</dbReference>
<evidence type="ECO:0000256" key="8">
    <source>
        <dbReference type="RuleBase" id="RU362121"/>
    </source>
</evidence>
<dbReference type="PROSITE" id="PS50255">
    <property type="entry name" value="CYTOCHROME_B5_2"/>
    <property type="match status" value="1"/>
</dbReference>
<reference evidence="11 12" key="1">
    <citation type="journal article" name="Sci. Rep.">
        <title>Genome-scale phylogenetic analyses confirm Olpidium as the closest living zoosporic fungus to the non-flagellated, terrestrial fungi.</title>
        <authorList>
            <person name="Chang Y."/>
            <person name="Rochon D."/>
            <person name="Sekimoto S."/>
            <person name="Wang Y."/>
            <person name="Chovatia M."/>
            <person name="Sandor L."/>
            <person name="Salamov A."/>
            <person name="Grigoriev I.V."/>
            <person name="Stajich J.E."/>
            <person name="Spatafora J.W."/>
        </authorList>
    </citation>
    <scope>NUCLEOTIDE SEQUENCE [LARGE SCALE GENOMIC DNA]</scope>
    <source>
        <strain evidence="11">S191</strain>
    </source>
</reference>
<feature type="domain" description="Cytochrome b5 heme-binding" evidence="10">
    <location>
        <begin position="3"/>
        <end position="79"/>
    </location>
</feature>
<evidence type="ECO:0000256" key="9">
    <source>
        <dbReference type="SAM" id="MobiDB-lite"/>
    </source>
</evidence>
<feature type="region of interest" description="Disordered" evidence="9">
    <location>
        <begin position="85"/>
        <end position="105"/>
    </location>
</feature>
<evidence type="ECO:0000256" key="7">
    <source>
        <dbReference type="ARBA" id="ARBA00038168"/>
    </source>
</evidence>
<comment type="subcellular location">
    <subcellularLocation>
        <location evidence="1">Membrane</location>
    </subcellularLocation>
</comment>